<keyword evidence="7 8" id="KW-0998">Cell outer membrane</keyword>
<name>A0ABU8SBJ0_9SPHN</name>
<feature type="domain" description="TonB-dependent receptor-like beta-barrel" evidence="11">
    <location>
        <begin position="415"/>
        <end position="909"/>
    </location>
</feature>
<proteinExistence type="inferred from homology"/>
<keyword evidence="4 8" id="KW-0812">Transmembrane</keyword>
<evidence type="ECO:0000259" key="12">
    <source>
        <dbReference type="Pfam" id="PF07715"/>
    </source>
</evidence>
<dbReference type="InterPro" id="IPR012910">
    <property type="entry name" value="Plug_dom"/>
</dbReference>
<dbReference type="Gene3D" id="2.40.170.20">
    <property type="entry name" value="TonB-dependent receptor, beta-barrel domain"/>
    <property type="match status" value="1"/>
</dbReference>
<feature type="signal peptide" evidence="10">
    <location>
        <begin position="1"/>
        <end position="23"/>
    </location>
</feature>
<comment type="subcellular location">
    <subcellularLocation>
        <location evidence="1 8">Cell outer membrane</location>
        <topology evidence="1 8">Multi-pass membrane protein</topology>
    </subcellularLocation>
</comment>
<dbReference type="PANTHER" id="PTHR47234:SF2">
    <property type="entry name" value="TONB-DEPENDENT RECEPTOR"/>
    <property type="match status" value="1"/>
</dbReference>
<dbReference type="Proteomes" id="UP001379235">
    <property type="component" value="Unassembled WGS sequence"/>
</dbReference>
<evidence type="ECO:0000256" key="2">
    <source>
        <dbReference type="ARBA" id="ARBA00022448"/>
    </source>
</evidence>
<evidence type="ECO:0000259" key="11">
    <source>
        <dbReference type="Pfam" id="PF00593"/>
    </source>
</evidence>
<evidence type="ECO:0000256" key="5">
    <source>
        <dbReference type="ARBA" id="ARBA00023077"/>
    </source>
</evidence>
<accession>A0ABU8SBJ0</accession>
<keyword evidence="13" id="KW-0675">Receptor</keyword>
<dbReference type="PROSITE" id="PS52016">
    <property type="entry name" value="TONB_DEPENDENT_REC_3"/>
    <property type="match status" value="1"/>
</dbReference>
<evidence type="ECO:0000256" key="7">
    <source>
        <dbReference type="ARBA" id="ARBA00023237"/>
    </source>
</evidence>
<evidence type="ECO:0000256" key="6">
    <source>
        <dbReference type="ARBA" id="ARBA00023136"/>
    </source>
</evidence>
<evidence type="ECO:0000256" key="8">
    <source>
        <dbReference type="PROSITE-ProRule" id="PRU01360"/>
    </source>
</evidence>
<dbReference type="PANTHER" id="PTHR47234">
    <property type="match status" value="1"/>
</dbReference>
<evidence type="ECO:0000256" key="10">
    <source>
        <dbReference type="SAM" id="SignalP"/>
    </source>
</evidence>
<evidence type="ECO:0000256" key="3">
    <source>
        <dbReference type="ARBA" id="ARBA00022452"/>
    </source>
</evidence>
<keyword evidence="10" id="KW-0732">Signal</keyword>
<gene>
    <name evidence="13" type="ORF">WG900_15580</name>
</gene>
<dbReference type="Gene3D" id="2.170.130.10">
    <property type="entry name" value="TonB-dependent receptor, plug domain"/>
    <property type="match status" value="1"/>
</dbReference>
<reference evidence="13 14" key="1">
    <citation type="submission" date="2024-03" db="EMBL/GenBank/DDBJ databases">
        <authorList>
            <person name="Jo J.-H."/>
        </authorList>
    </citation>
    <scope>NUCLEOTIDE SEQUENCE [LARGE SCALE GENOMIC DNA]</scope>
    <source>
        <strain evidence="13 14">AS3R-12</strain>
    </source>
</reference>
<sequence length="948" mass="100559">MRFGIQKSLMGVSLLALAMPAYAQDAAEDEPKDKEIVVTGTLVRGIAPAGASVITVGNEQVAETGASTTAQLLQTIPQVGSFNDFQAPVAASNFVTTNRPNLRSLPGFTTAGASPTLVLVDGHRVVGAGISVTTPDPDIVPPSLIERVEIVPDGGSAIYGSDAVAGVINFITKKKFDGIEIGGHYGFADKYDSWDASVTAGKTFGDASLFISYNYSQHSELHGRDRDWVFYPLDTIGGAPGSPSTTATSLLCSPGNVSAGFVGSGPATGLGFYGLTPTGARQATLNQCDASDDASIYPREKRHSVMAGMNVQLNDNIEFDVRAFYTDRLITFSEGAFNGQTNFGPSFLASFGFLSSPLFDANKAVGGSCPTQVAPGLIFPLPCNLFETQTVFWKFGPADSINTRNHLKTWGVAPRFTANLGGGWEAKWISSYGESRVRFDGFNLNALGVNAAVSAGLFNPYNPSASNPAALAAIANNELYGDTRQRQLNTKVIVDGELFALPGGGVKVAVGAEYDFEHFSPRNGSIIPGTENTGSNGISVNGTTIIAAYGPLKRVNLSRNVKSAFGELVVPLFGADNAMTGFRELTLSVAGRFDDYSDFGSTFNPKFGITWKPFDALRLRANWGKSFVAPSLADDELAAVNSFNVANLSFLQPTAAQVGTTINGVVIPAVNGRQQIVLLGNRPGITKQTATTWSVGADLDVPFVDGLRLSGTYYNIDYRDIIGQPPFTTSTFYQNFVGTPTITLNPTQAQVDAALASSSQINGASCGANCYVIIDARKQNLSRVKIAGLDLVANYVRLTSFGSVDFSFNGNIDLKRDQAAVSTVPYTDQIFANASRFRFRTSAGAQISGLRAQVSLSHSAGYKLVPAVGVGTTQNSVSAFNVVDLFFKYDFKGDDMLNGLSLSLNVNNVFDADPPVYLKQNGLTPGTNGFANGRTLGRLVQFGINKKF</sequence>
<dbReference type="RefSeq" id="WP_339968475.1">
    <property type="nucleotide sequence ID" value="NZ_JBBHJY010000008.1"/>
</dbReference>
<dbReference type="InterPro" id="IPR000531">
    <property type="entry name" value="Beta-barrel_TonB"/>
</dbReference>
<dbReference type="SUPFAM" id="SSF56935">
    <property type="entry name" value="Porins"/>
    <property type="match status" value="1"/>
</dbReference>
<protein>
    <submittedName>
        <fullName evidence="13">TonB-dependent receptor</fullName>
    </submittedName>
</protein>
<evidence type="ECO:0000256" key="9">
    <source>
        <dbReference type="RuleBase" id="RU003357"/>
    </source>
</evidence>
<feature type="chain" id="PRO_5047496345" evidence="10">
    <location>
        <begin position="24"/>
        <end position="948"/>
    </location>
</feature>
<dbReference type="InterPro" id="IPR037066">
    <property type="entry name" value="Plug_dom_sf"/>
</dbReference>
<keyword evidence="14" id="KW-1185">Reference proteome</keyword>
<keyword evidence="2 8" id="KW-0813">Transport</keyword>
<dbReference type="Pfam" id="PF00593">
    <property type="entry name" value="TonB_dep_Rec_b-barrel"/>
    <property type="match status" value="1"/>
</dbReference>
<dbReference type="EMBL" id="JBBHJY010000008">
    <property type="protein sequence ID" value="MEJ6011340.1"/>
    <property type="molecule type" value="Genomic_DNA"/>
</dbReference>
<evidence type="ECO:0000256" key="1">
    <source>
        <dbReference type="ARBA" id="ARBA00004571"/>
    </source>
</evidence>
<evidence type="ECO:0000313" key="13">
    <source>
        <dbReference type="EMBL" id="MEJ6011340.1"/>
    </source>
</evidence>
<organism evidence="13 14">
    <name type="scientific">Novosphingobium aquae</name>
    <dbReference type="NCBI Taxonomy" id="3133435"/>
    <lineage>
        <taxon>Bacteria</taxon>
        <taxon>Pseudomonadati</taxon>
        <taxon>Pseudomonadota</taxon>
        <taxon>Alphaproteobacteria</taxon>
        <taxon>Sphingomonadales</taxon>
        <taxon>Sphingomonadaceae</taxon>
        <taxon>Novosphingobium</taxon>
    </lineage>
</organism>
<comment type="similarity">
    <text evidence="8 9">Belongs to the TonB-dependent receptor family.</text>
</comment>
<evidence type="ECO:0000313" key="14">
    <source>
        <dbReference type="Proteomes" id="UP001379235"/>
    </source>
</evidence>
<dbReference type="InterPro" id="IPR039426">
    <property type="entry name" value="TonB-dep_rcpt-like"/>
</dbReference>
<keyword evidence="5 9" id="KW-0798">TonB box</keyword>
<keyword evidence="6 8" id="KW-0472">Membrane</keyword>
<dbReference type="InterPro" id="IPR036942">
    <property type="entry name" value="Beta-barrel_TonB_sf"/>
</dbReference>
<keyword evidence="3 8" id="KW-1134">Transmembrane beta strand</keyword>
<evidence type="ECO:0000256" key="4">
    <source>
        <dbReference type="ARBA" id="ARBA00022692"/>
    </source>
</evidence>
<feature type="domain" description="TonB-dependent receptor plug" evidence="12">
    <location>
        <begin position="51"/>
        <end position="167"/>
    </location>
</feature>
<dbReference type="Pfam" id="PF07715">
    <property type="entry name" value="Plug"/>
    <property type="match status" value="1"/>
</dbReference>
<comment type="caution">
    <text evidence="13">The sequence shown here is derived from an EMBL/GenBank/DDBJ whole genome shotgun (WGS) entry which is preliminary data.</text>
</comment>